<dbReference type="InterPro" id="IPR011437">
    <property type="entry name" value="DUF1540"/>
</dbReference>
<keyword evidence="3" id="KW-1185">Reference proteome</keyword>
<feature type="domain" description="DUF1540" evidence="1">
    <location>
        <begin position="7"/>
        <end position="49"/>
    </location>
</feature>
<comment type="caution">
    <text evidence="2">The sequence shown here is derived from an EMBL/GenBank/DDBJ whole genome shotgun (WGS) entry which is preliminary data.</text>
</comment>
<organism evidence="2 3">
    <name type="scientific">Sutcliffiella tianshenii</name>
    <dbReference type="NCBI Taxonomy" id="1463404"/>
    <lineage>
        <taxon>Bacteria</taxon>
        <taxon>Bacillati</taxon>
        <taxon>Bacillota</taxon>
        <taxon>Bacilli</taxon>
        <taxon>Bacillales</taxon>
        <taxon>Bacillaceae</taxon>
        <taxon>Sutcliffiella</taxon>
    </lineage>
</organism>
<evidence type="ECO:0000313" key="3">
    <source>
        <dbReference type="Proteomes" id="UP000737402"/>
    </source>
</evidence>
<dbReference type="Pfam" id="PF07561">
    <property type="entry name" value="DUF1540"/>
    <property type="match status" value="1"/>
</dbReference>
<proteinExistence type="predicted"/>
<sequence>MARDVEVLCEVENCNFWGQGNRCNADAIYVVSHKGNTAHDSKDTDCKTFEPTH</sequence>
<reference evidence="2 3" key="1">
    <citation type="submission" date="2021-01" db="EMBL/GenBank/DDBJ databases">
        <title>Genomic Encyclopedia of Type Strains, Phase IV (KMG-IV): sequencing the most valuable type-strain genomes for metagenomic binning, comparative biology and taxonomic classification.</title>
        <authorList>
            <person name="Goeker M."/>
        </authorList>
    </citation>
    <scope>NUCLEOTIDE SEQUENCE [LARGE SCALE GENOMIC DNA]</scope>
    <source>
        <strain evidence="2 3">DSM 25879</strain>
    </source>
</reference>
<name>A0ABS2P409_9BACI</name>
<protein>
    <recommendedName>
        <fullName evidence="1">DUF1540 domain-containing protein</fullName>
    </recommendedName>
</protein>
<accession>A0ABS2P409</accession>
<dbReference type="Proteomes" id="UP000737402">
    <property type="component" value="Unassembled WGS sequence"/>
</dbReference>
<dbReference type="EMBL" id="JAFBED010000007">
    <property type="protein sequence ID" value="MBM7621443.1"/>
    <property type="molecule type" value="Genomic_DNA"/>
</dbReference>
<gene>
    <name evidence="2" type="ORF">JOC95_003316</name>
</gene>
<dbReference type="RefSeq" id="WP_204418227.1">
    <property type="nucleotide sequence ID" value="NZ_JAFBED010000007.1"/>
</dbReference>
<evidence type="ECO:0000259" key="1">
    <source>
        <dbReference type="Pfam" id="PF07561"/>
    </source>
</evidence>
<evidence type="ECO:0000313" key="2">
    <source>
        <dbReference type="EMBL" id="MBM7621443.1"/>
    </source>
</evidence>